<name>A0A4R9I0Z6_9LEPT</name>
<sequence length="172" mass="19731">MEKSTLLFGFIYSNLEGCRFLSRNSNSDNEYCSAVKFGDCTVDRQEILNKNRTTKFIKGLENLALTINQCTIDAYNEIQYIKSLGEYTDPYIAKKNESPNLNSYSPNLNCAGFQITNKMTNSELEYLYDVNIYLAIFAQNSNCSLLIPLSDVERLFVINYKKGEKLIFTTRL</sequence>
<reference evidence="1" key="1">
    <citation type="journal article" date="2019" name="PLoS Negl. Trop. Dis.">
        <title>Revisiting the worldwide diversity of Leptospira species in the environment.</title>
        <authorList>
            <person name="Vincent A.T."/>
            <person name="Schiettekatte O."/>
            <person name="Bourhy P."/>
            <person name="Veyrier F.J."/>
            <person name="Picardeau M."/>
        </authorList>
    </citation>
    <scope>NUCLEOTIDE SEQUENCE [LARGE SCALE GENOMIC DNA]</scope>
    <source>
        <strain evidence="1">201800287</strain>
    </source>
</reference>
<evidence type="ECO:0000313" key="1">
    <source>
        <dbReference type="EMBL" id="TGK78998.1"/>
    </source>
</evidence>
<accession>A0A4R9I0Z6</accession>
<comment type="caution">
    <text evidence="1">The sequence shown here is derived from an EMBL/GenBank/DDBJ whole genome shotgun (WGS) entry which is preliminary data.</text>
</comment>
<dbReference type="AlphaFoldDB" id="A0A4R9I0Z6"/>
<keyword evidence="2" id="KW-1185">Reference proteome</keyword>
<proteinExistence type="predicted"/>
<dbReference type="EMBL" id="RQFK01000028">
    <property type="protein sequence ID" value="TGK78998.1"/>
    <property type="molecule type" value="Genomic_DNA"/>
</dbReference>
<evidence type="ECO:0000313" key="2">
    <source>
        <dbReference type="Proteomes" id="UP000298009"/>
    </source>
</evidence>
<protein>
    <submittedName>
        <fullName evidence="1">Uncharacterized protein</fullName>
    </submittedName>
</protein>
<organism evidence="1 2">
    <name type="scientific">Leptospira noumeaensis</name>
    <dbReference type="NCBI Taxonomy" id="2484964"/>
    <lineage>
        <taxon>Bacteria</taxon>
        <taxon>Pseudomonadati</taxon>
        <taxon>Spirochaetota</taxon>
        <taxon>Spirochaetia</taxon>
        <taxon>Leptospirales</taxon>
        <taxon>Leptospiraceae</taxon>
        <taxon>Leptospira</taxon>
    </lineage>
</organism>
<gene>
    <name evidence="1" type="ORF">EHQ24_15735</name>
</gene>
<dbReference type="Proteomes" id="UP000298009">
    <property type="component" value="Unassembled WGS sequence"/>
</dbReference>
<dbReference type="RefSeq" id="WP_167483091.1">
    <property type="nucleotide sequence ID" value="NZ_RQFK01000028.1"/>
</dbReference>